<dbReference type="SUPFAM" id="SSF53474">
    <property type="entry name" value="alpha/beta-Hydrolases"/>
    <property type="match status" value="1"/>
</dbReference>
<dbReference type="EMBL" id="BAAALY010000002">
    <property type="protein sequence ID" value="GAA1530520.1"/>
    <property type="molecule type" value="Genomic_DNA"/>
</dbReference>
<evidence type="ECO:0000313" key="1">
    <source>
        <dbReference type="EMBL" id="GAA1530520.1"/>
    </source>
</evidence>
<gene>
    <name evidence="1" type="ORF">GCM10009691_03030</name>
</gene>
<dbReference type="InterPro" id="IPR029058">
    <property type="entry name" value="AB_hydrolase_fold"/>
</dbReference>
<proteinExistence type="predicted"/>
<evidence type="ECO:0000313" key="2">
    <source>
        <dbReference type="Proteomes" id="UP001501791"/>
    </source>
</evidence>
<organism evidence="1 2">
    <name type="scientific">Brevibacterium picturae</name>
    <dbReference type="NCBI Taxonomy" id="260553"/>
    <lineage>
        <taxon>Bacteria</taxon>
        <taxon>Bacillati</taxon>
        <taxon>Actinomycetota</taxon>
        <taxon>Actinomycetes</taxon>
        <taxon>Micrococcales</taxon>
        <taxon>Brevibacteriaceae</taxon>
        <taxon>Brevibacterium</taxon>
    </lineage>
</organism>
<evidence type="ECO:0008006" key="3">
    <source>
        <dbReference type="Google" id="ProtNLM"/>
    </source>
</evidence>
<sequence>MFAPFSPRWLLACGRPYLAPTQANCARLMRWLGQRRPGHDEDVELATCGMAGFRLRAPEASLLSDRALAGLRVPTQQLIAADSVVHRPIRAARRAARLTPDVCSYLVPDASHFLVHDRPDMITDALAHTLVDR</sequence>
<dbReference type="Gene3D" id="3.40.50.1820">
    <property type="entry name" value="alpha/beta hydrolase"/>
    <property type="match status" value="1"/>
</dbReference>
<dbReference type="Proteomes" id="UP001501791">
    <property type="component" value="Unassembled WGS sequence"/>
</dbReference>
<accession>A0ABP4LSC0</accession>
<comment type="caution">
    <text evidence="1">The sequence shown here is derived from an EMBL/GenBank/DDBJ whole genome shotgun (WGS) entry which is preliminary data.</text>
</comment>
<keyword evidence="2" id="KW-1185">Reference proteome</keyword>
<reference evidence="2" key="1">
    <citation type="journal article" date="2019" name="Int. J. Syst. Evol. Microbiol.">
        <title>The Global Catalogue of Microorganisms (GCM) 10K type strain sequencing project: providing services to taxonomists for standard genome sequencing and annotation.</title>
        <authorList>
            <consortium name="The Broad Institute Genomics Platform"/>
            <consortium name="The Broad Institute Genome Sequencing Center for Infectious Disease"/>
            <person name="Wu L."/>
            <person name="Ma J."/>
        </authorList>
    </citation>
    <scope>NUCLEOTIDE SEQUENCE [LARGE SCALE GENOMIC DNA]</scope>
    <source>
        <strain evidence="2">JCM 13319</strain>
    </source>
</reference>
<name>A0ABP4LSC0_9MICO</name>
<protein>
    <recommendedName>
        <fullName evidence="3">Alpha/beta hydrolase family protein</fullName>
    </recommendedName>
</protein>